<dbReference type="Pfam" id="PF04129">
    <property type="entry name" value="Vps52_CC"/>
    <property type="match status" value="1"/>
</dbReference>
<dbReference type="EMBL" id="HAAD01002607">
    <property type="protein sequence ID" value="CDG68839.1"/>
    <property type="molecule type" value="mRNA"/>
</dbReference>
<evidence type="ECO:0000256" key="2">
    <source>
        <dbReference type="ARBA" id="ARBA00008180"/>
    </source>
</evidence>
<proteinExistence type="evidence at transcript level"/>
<comment type="similarity">
    <text evidence="2">Belongs to the VPS52 family.</text>
</comment>
<organism evidence="9">
    <name type="scientific">Hydra vulgaris</name>
    <name type="common">Hydra</name>
    <name type="synonym">Hydra attenuata</name>
    <dbReference type="NCBI Taxonomy" id="6087"/>
    <lineage>
        <taxon>Eukaryota</taxon>
        <taxon>Metazoa</taxon>
        <taxon>Cnidaria</taxon>
        <taxon>Hydrozoa</taxon>
        <taxon>Hydroidolina</taxon>
        <taxon>Anthoathecata</taxon>
        <taxon>Aplanulata</taxon>
        <taxon>Hydridae</taxon>
        <taxon>Hydra</taxon>
    </lineage>
</organism>
<dbReference type="GO" id="GO:0015031">
    <property type="term" value="P:protein transport"/>
    <property type="evidence" value="ECO:0007669"/>
    <property type="project" value="UniProtKB-KW"/>
</dbReference>
<dbReference type="InterPro" id="IPR048361">
    <property type="entry name" value="Vps52_C"/>
</dbReference>
<dbReference type="OMA" id="IHVVMVE"/>
<reference evidence="9" key="1">
    <citation type="journal article" date="2013" name="Genome Biol. Evol.">
        <title>Punctuated emergences of genetic and phenotypic innovations in eumetazoan, bilaterian, euteleostome, and hominidae ancestors.</title>
        <authorList>
            <person name="Wenger Y."/>
            <person name="Galliot B."/>
        </authorList>
    </citation>
    <scope>NUCLEOTIDE SEQUENCE</scope>
    <source>
        <tissue evidence="9">Whole animals</tissue>
    </source>
</reference>
<dbReference type="GO" id="GO:0032456">
    <property type="term" value="P:endocytic recycling"/>
    <property type="evidence" value="ECO:0007669"/>
    <property type="project" value="TreeGrafter"/>
</dbReference>
<dbReference type="OrthoDB" id="19482at2759"/>
<dbReference type="PANTHER" id="PTHR14190">
    <property type="entry name" value="SUPPRESSOR OF ACTIN MUTATIONS 2/VACUOLAR PROTEIN SORTING 52"/>
    <property type="match status" value="1"/>
</dbReference>
<dbReference type="GO" id="GO:0019905">
    <property type="term" value="F:syntaxin binding"/>
    <property type="evidence" value="ECO:0007669"/>
    <property type="project" value="TreeGrafter"/>
</dbReference>
<dbReference type="GO" id="GO:0032259">
    <property type="term" value="P:methylation"/>
    <property type="evidence" value="ECO:0007669"/>
    <property type="project" value="InterPro"/>
</dbReference>
<dbReference type="InterPro" id="IPR002052">
    <property type="entry name" value="DNA_methylase_N6_adenine_CS"/>
</dbReference>
<evidence type="ECO:0000259" key="7">
    <source>
        <dbReference type="Pfam" id="PF04129"/>
    </source>
</evidence>
<keyword evidence="6" id="KW-0333">Golgi apparatus</keyword>
<dbReference type="Pfam" id="PF20655">
    <property type="entry name" value="Vps52_C"/>
    <property type="match status" value="1"/>
</dbReference>
<dbReference type="GO" id="GO:0003676">
    <property type="term" value="F:nucleic acid binding"/>
    <property type="evidence" value="ECO:0007669"/>
    <property type="project" value="InterPro"/>
</dbReference>
<evidence type="ECO:0000313" key="9">
    <source>
        <dbReference type="EMBL" id="CDG68839.1"/>
    </source>
</evidence>
<keyword evidence="4" id="KW-0813">Transport</keyword>
<accession>T2M9M8</accession>
<dbReference type="PROSITE" id="PS00092">
    <property type="entry name" value="N6_MTASE"/>
    <property type="match status" value="1"/>
</dbReference>
<evidence type="ECO:0000259" key="8">
    <source>
        <dbReference type="Pfam" id="PF20655"/>
    </source>
</evidence>
<dbReference type="InterPro" id="IPR007258">
    <property type="entry name" value="Vps52"/>
</dbReference>
<protein>
    <recommendedName>
        <fullName evidence="3">Vacuolar protein sorting-associated protein 52 homolog</fullName>
    </recommendedName>
</protein>
<dbReference type="PANTHER" id="PTHR14190:SF7">
    <property type="entry name" value="VACUOLAR PROTEIN SORTING-ASSOCIATED PROTEIN 52 HOMOLOG"/>
    <property type="match status" value="1"/>
</dbReference>
<evidence type="ECO:0000256" key="1">
    <source>
        <dbReference type="ARBA" id="ARBA00004601"/>
    </source>
</evidence>
<dbReference type="GO" id="GO:0042147">
    <property type="term" value="P:retrograde transport, endosome to Golgi"/>
    <property type="evidence" value="ECO:0007669"/>
    <property type="project" value="TreeGrafter"/>
</dbReference>
<name>T2M9M8_HYDVU</name>
<sequence length="716" mass="83531">MIESVDDSNVNDKNNLFGNRNDLQEVEDLDKIEINLGELDLSSQDETILDELDDFIQRNLQDELVNNALNKGVDLRQYSKQVEADLRMVENDSIEDYIKESNNISSLHKQIKACDGILETMENMLSSFQVDLRSISLEIQTLQEQSLCMNIKLKNRQAIKGELSQFIDEMIVPETMIFAIIDKQVTDQYFIEQLHELSHKLNVVKEQSYKGAMACNDVQEVLDKLRIKAVAKIREFVLHKVYQCRKPMSNYQVLQNTLLKYRYFFEFLLANHRQVAREIRDEYVDTMSKIYSVYFGSYIGKLMKLQFDDVPGKDDLIGLEDSSKAGIFSSKTTLKNRSTIFSLGGRGQVLTDLLEEPIIVPHTSQKTDKRYSYECLFRSQHFALLDNVCREFLFLCDFFLVSGNQANELFISVMGKVVTLFMKHMGSYIASSFDAIGIFLCIQIVHRYKMIMIKRDVPVLESYWSTLLDMLWPRFMKLVEMNAQSVKQLDSQKLGHIDIHPHYITRRYAEFSSAINNLNENFHDDRVGKCLGQMQLEVENFILRRASEFVKRKHHLVFLINNYDTMLQVIAEKTNDEAKQTFHETLNTKIREYVEEVLSSYFIGMMRFVNETEPLIEKGQSSQIKVNEGLIEQIIRDFSLHWKSAIENLNQDIMRSFSNFKNGNNILQATLTQLIQYYHRFQKILSNPPFNRLSSRSDLINIHHVMVEVKKHKTTF</sequence>
<dbReference type="GO" id="GO:0007041">
    <property type="term" value="P:lysosomal transport"/>
    <property type="evidence" value="ECO:0007669"/>
    <property type="project" value="TreeGrafter"/>
</dbReference>
<evidence type="ECO:0000256" key="3">
    <source>
        <dbReference type="ARBA" id="ARBA00017083"/>
    </source>
</evidence>
<evidence type="ECO:0000256" key="5">
    <source>
        <dbReference type="ARBA" id="ARBA00022927"/>
    </source>
</evidence>
<evidence type="ECO:0000256" key="6">
    <source>
        <dbReference type="ARBA" id="ARBA00023034"/>
    </source>
</evidence>
<dbReference type="GO" id="GO:0008168">
    <property type="term" value="F:methyltransferase activity"/>
    <property type="evidence" value="ECO:0007669"/>
    <property type="project" value="InterPro"/>
</dbReference>
<dbReference type="GO" id="GO:0005829">
    <property type="term" value="C:cytosol"/>
    <property type="evidence" value="ECO:0007669"/>
    <property type="project" value="GOC"/>
</dbReference>
<dbReference type="AlphaFoldDB" id="T2M9M8"/>
<gene>
    <name evidence="9" type="primary">VPS52</name>
</gene>
<feature type="domain" description="Vps52 coiled-coil" evidence="7">
    <location>
        <begin position="96"/>
        <end position="268"/>
    </location>
</feature>
<comment type="subcellular location">
    <subcellularLocation>
        <location evidence="1">Golgi apparatus</location>
        <location evidence="1">trans-Golgi network</location>
    </subcellularLocation>
</comment>
<keyword evidence="5" id="KW-0653">Protein transport</keyword>
<dbReference type="InterPro" id="IPR048319">
    <property type="entry name" value="Vps52_CC"/>
</dbReference>
<evidence type="ECO:0000256" key="4">
    <source>
        <dbReference type="ARBA" id="ARBA00022448"/>
    </source>
</evidence>
<feature type="domain" description="Vps52 C-terminal" evidence="8">
    <location>
        <begin position="285"/>
        <end position="594"/>
    </location>
</feature>
<dbReference type="GO" id="GO:0006896">
    <property type="term" value="P:Golgi to vacuole transport"/>
    <property type="evidence" value="ECO:0007669"/>
    <property type="project" value="TreeGrafter"/>
</dbReference>
<dbReference type="GO" id="GO:0000938">
    <property type="term" value="C:GARP complex"/>
    <property type="evidence" value="ECO:0007669"/>
    <property type="project" value="TreeGrafter"/>
</dbReference>